<protein>
    <submittedName>
        <fullName evidence="1">Uncharacterized protein</fullName>
    </submittedName>
</protein>
<dbReference type="Proteomes" id="UP000056466">
    <property type="component" value="Chromosome"/>
</dbReference>
<keyword evidence="2" id="KW-1185">Reference proteome</keyword>
<reference evidence="1 2" key="1">
    <citation type="submission" date="2015-06" db="EMBL/GenBank/DDBJ databases">
        <title>Lineage-specific patterns of genome deterioration in obligate symbionts.</title>
        <authorList>
            <person name="Bennett G.M."/>
            <person name="McCutcheon J.P."/>
            <person name="McDonald B.R."/>
            <person name="Moran N.A."/>
        </authorList>
    </citation>
    <scope>NUCLEOTIDE SEQUENCE [LARGE SCALE GENOMIC DNA]</scope>
    <source>
        <strain evidence="1 2">B-GSS</strain>
    </source>
</reference>
<name>A0A0K2BK17_9GAMM</name>
<organism evidence="1 2">
    <name type="scientific">Candidatus Palibaumannia cicadellinicola</name>
    <dbReference type="NCBI Taxonomy" id="186490"/>
    <lineage>
        <taxon>Bacteria</taxon>
        <taxon>Pseudomonadati</taxon>
        <taxon>Pseudomonadota</taxon>
        <taxon>Gammaproteobacteria</taxon>
        <taxon>Candidatus Palibaumannia</taxon>
    </lineage>
</organism>
<dbReference type="AlphaFoldDB" id="A0A0K2BK17"/>
<sequence length="49" mass="5434">MTVRITTLCIYNALVTSIRCTQSGVDHFTGQATKVSKLLVLIVLRQLAR</sequence>
<gene>
    <name evidence="1" type="ORF">AB162_160</name>
</gene>
<dbReference type="EMBL" id="CP011787">
    <property type="protein sequence ID" value="AKZ65771.1"/>
    <property type="molecule type" value="Genomic_DNA"/>
</dbReference>
<accession>A0A0K2BK17</accession>
<proteinExistence type="predicted"/>
<evidence type="ECO:0000313" key="1">
    <source>
        <dbReference type="EMBL" id="AKZ65771.1"/>
    </source>
</evidence>
<evidence type="ECO:0000313" key="2">
    <source>
        <dbReference type="Proteomes" id="UP000056466"/>
    </source>
</evidence>
<dbReference type="KEGG" id="bcig:AB162_160"/>